<dbReference type="PANTHER" id="PTHR12522">
    <property type="entry name" value="ZINC-FINGER PROTEIN NOLZ1-RELATED"/>
    <property type="match status" value="1"/>
</dbReference>
<proteinExistence type="predicted"/>
<name>A0A8S1DAL4_9INSE</name>
<dbReference type="AlphaFoldDB" id="A0A8S1DAL4"/>
<dbReference type="Proteomes" id="UP000494165">
    <property type="component" value="Unassembled WGS sequence"/>
</dbReference>
<evidence type="ECO:0000256" key="3">
    <source>
        <dbReference type="ARBA" id="ARBA00022833"/>
    </source>
</evidence>
<keyword evidence="2" id="KW-0863">Zinc-finger</keyword>
<protein>
    <recommendedName>
        <fullName evidence="7">C2H2-type domain-containing protein</fullName>
    </recommendedName>
</protein>
<evidence type="ECO:0000256" key="4">
    <source>
        <dbReference type="SAM" id="MobiDB-lite"/>
    </source>
</evidence>
<keyword evidence="1" id="KW-0479">Metal-binding</keyword>
<feature type="region of interest" description="Disordered" evidence="4">
    <location>
        <begin position="65"/>
        <end position="137"/>
    </location>
</feature>
<keyword evidence="6" id="KW-1185">Reference proteome</keyword>
<dbReference type="GO" id="GO:0045892">
    <property type="term" value="P:negative regulation of DNA-templated transcription"/>
    <property type="evidence" value="ECO:0007669"/>
    <property type="project" value="TreeGrafter"/>
</dbReference>
<dbReference type="InterPro" id="IPR051520">
    <property type="entry name" value="Elbow/Noc_ZnFinger"/>
</dbReference>
<keyword evidence="3" id="KW-0862">Zinc</keyword>
<evidence type="ECO:0008006" key="7">
    <source>
        <dbReference type="Google" id="ProtNLM"/>
    </source>
</evidence>
<dbReference type="OrthoDB" id="10054079at2759"/>
<comment type="caution">
    <text evidence="5">The sequence shown here is derived from an EMBL/GenBank/DDBJ whole genome shotgun (WGS) entry which is preliminary data.</text>
</comment>
<feature type="compositionally biased region" description="Basic residues" evidence="4">
    <location>
        <begin position="115"/>
        <end position="124"/>
    </location>
</feature>
<evidence type="ECO:0000256" key="1">
    <source>
        <dbReference type="ARBA" id="ARBA00022723"/>
    </source>
</evidence>
<reference evidence="5 6" key="1">
    <citation type="submission" date="2020-04" db="EMBL/GenBank/DDBJ databases">
        <authorList>
            <person name="Alioto T."/>
            <person name="Alioto T."/>
            <person name="Gomez Garrido J."/>
        </authorList>
    </citation>
    <scope>NUCLEOTIDE SEQUENCE [LARGE SCALE GENOMIC DNA]</scope>
</reference>
<sequence length="377" mass="40072">MVVHESRGMLTNGSNQYLLHDYPPPMAETTISPLAMLAKTCSQIGAESSSTKSVLDKSKKDALNSAANVLSSAERAPSVKSDKTASRTSPPCPVAEKPSQNPDSGKKSPTSPSKSSRKSPSAKHAGKEKESASPIIRSGMEMLQSVKEPSGSPYKSLPVNPYMEGNPAFRAPNLSCYPPGFHPAAYMSPYYRKDASSTVCKDPYCPGCQVSASQHAQLMAAVAASAPCPAGCTQCDHHKYGLAAALSLMHPSMPHSLAALYQPLPPPQAASGGPRSVTCNWMTGDTYCGKPCKSPDELIQHLRTHAAPYTADLLSPHAMMRYPNPPLSPLSVARYHPYAKPGAIPGGPFSAFNQPLSAYYPPFAFYSHRSGTSTVHP</sequence>
<dbReference type="EMBL" id="CADEPI010000156">
    <property type="protein sequence ID" value="CAB3378054.1"/>
    <property type="molecule type" value="Genomic_DNA"/>
</dbReference>
<gene>
    <name evidence="5" type="ORF">CLODIP_2_CD13427</name>
</gene>
<evidence type="ECO:0000313" key="6">
    <source>
        <dbReference type="Proteomes" id="UP000494165"/>
    </source>
</evidence>
<evidence type="ECO:0000256" key="2">
    <source>
        <dbReference type="ARBA" id="ARBA00022771"/>
    </source>
</evidence>
<organism evidence="5 6">
    <name type="scientific">Cloeon dipterum</name>
    <dbReference type="NCBI Taxonomy" id="197152"/>
    <lineage>
        <taxon>Eukaryota</taxon>
        <taxon>Metazoa</taxon>
        <taxon>Ecdysozoa</taxon>
        <taxon>Arthropoda</taxon>
        <taxon>Hexapoda</taxon>
        <taxon>Insecta</taxon>
        <taxon>Pterygota</taxon>
        <taxon>Palaeoptera</taxon>
        <taxon>Ephemeroptera</taxon>
        <taxon>Pisciforma</taxon>
        <taxon>Baetidae</taxon>
        <taxon>Cloeon</taxon>
    </lineage>
</organism>
<dbReference type="PANTHER" id="PTHR12522:SF5">
    <property type="entry name" value="ZINC FINGER PROTEIN NOC"/>
    <property type="match status" value="1"/>
</dbReference>
<accession>A0A8S1DAL4</accession>
<dbReference type="GO" id="GO:0005634">
    <property type="term" value="C:nucleus"/>
    <property type="evidence" value="ECO:0007669"/>
    <property type="project" value="TreeGrafter"/>
</dbReference>
<dbReference type="GO" id="GO:0008270">
    <property type="term" value="F:zinc ion binding"/>
    <property type="evidence" value="ECO:0007669"/>
    <property type="project" value="UniProtKB-KW"/>
</dbReference>
<evidence type="ECO:0000313" key="5">
    <source>
        <dbReference type="EMBL" id="CAB3378054.1"/>
    </source>
</evidence>